<evidence type="ECO:0000256" key="2">
    <source>
        <dbReference type="ARBA" id="ARBA00022737"/>
    </source>
</evidence>
<evidence type="ECO:0000256" key="5">
    <source>
        <dbReference type="SAM" id="Coils"/>
    </source>
</evidence>
<feature type="coiled-coil region" evidence="5">
    <location>
        <begin position="21"/>
        <end position="90"/>
    </location>
</feature>
<dbReference type="Pfam" id="PF23598">
    <property type="entry name" value="LRR_14"/>
    <property type="match status" value="1"/>
</dbReference>
<dbReference type="PANTHER" id="PTHR33463">
    <property type="entry name" value="NB-ARC DOMAIN-CONTAINING PROTEIN-RELATED"/>
    <property type="match status" value="1"/>
</dbReference>
<dbReference type="GO" id="GO:0002758">
    <property type="term" value="P:innate immune response-activating signaling pathway"/>
    <property type="evidence" value="ECO:0007669"/>
    <property type="project" value="UniProtKB-ARBA"/>
</dbReference>
<dbReference type="Gene3D" id="1.10.10.10">
    <property type="entry name" value="Winged helix-like DNA-binding domain superfamily/Winged helix DNA-binding domain"/>
    <property type="match status" value="1"/>
</dbReference>
<name>A0A9D5H2A2_9LILI</name>
<dbReference type="InterPro" id="IPR058922">
    <property type="entry name" value="WHD_DRP"/>
</dbReference>
<dbReference type="PANTHER" id="PTHR33463:SF204">
    <property type="entry name" value="NB-ARC DOMAIN-CONTAINING PROTEIN"/>
    <property type="match status" value="1"/>
</dbReference>
<dbReference type="InterPro" id="IPR003593">
    <property type="entry name" value="AAA+_ATPase"/>
</dbReference>
<dbReference type="InterPro" id="IPR036388">
    <property type="entry name" value="WH-like_DNA-bd_sf"/>
</dbReference>
<evidence type="ECO:0000256" key="4">
    <source>
        <dbReference type="ARBA" id="ARBA00022840"/>
    </source>
</evidence>
<keyword evidence="4" id="KW-0547">Nucleotide-binding</keyword>
<comment type="similarity">
    <text evidence="1">Belongs to the disease resistance NB-LRR family.</text>
</comment>
<dbReference type="FunFam" id="3.40.50.300:FF:001091">
    <property type="entry name" value="Probable disease resistance protein At1g61300"/>
    <property type="match status" value="1"/>
</dbReference>
<dbReference type="Gene3D" id="1.10.8.430">
    <property type="entry name" value="Helical domain of apoptotic protease-activating factors"/>
    <property type="match status" value="1"/>
</dbReference>
<evidence type="ECO:0000313" key="7">
    <source>
        <dbReference type="EMBL" id="KAJ0960514.1"/>
    </source>
</evidence>
<keyword evidence="8" id="KW-1185">Reference proteome</keyword>
<reference evidence="7 8" key="1">
    <citation type="journal article" date="2022" name="Hortic Res">
        <title>The genome of Dioscorea zingiberensis sheds light on the biosynthesis, origin and evolution of the medicinally important diosgenin saponins.</title>
        <authorList>
            <person name="Li Y."/>
            <person name="Tan C."/>
            <person name="Li Z."/>
            <person name="Guo J."/>
            <person name="Li S."/>
            <person name="Chen X."/>
            <person name="Wang C."/>
            <person name="Dai X."/>
            <person name="Yang H."/>
            <person name="Song W."/>
            <person name="Hou L."/>
            <person name="Xu J."/>
            <person name="Tong Z."/>
            <person name="Xu A."/>
            <person name="Yuan X."/>
            <person name="Wang W."/>
            <person name="Yang Q."/>
            <person name="Chen L."/>
            <person name="Sun Z."/>
            <person name="Wang K."/>
            <person name="Pan B."/>
            <person name="Chen J."/>
            <person name="Bao Y."/>
            <person name="Liu F."/>
            <person name="Qi X."/>
            <person name="Gang D.R."/>
            <person name="Wen J."/>
            <person name="Li J."/>
        </authorList>
    </citation>
    <scope>NUCLEOTIDE SEQUENCE [LARGE SCALE GENOMIC DNA]</scope>
    <source>
        <strain evidence="7">Dzin_1.0</strain>
    </source>
</reference>
<dbReference type="Pfam" id="PF23559">
    <property type="entry name" value="WHD_DRP"/>
    <property type="match status" value="1"/>
</dbReference>
<dbReference type="SMART" id="SM00382">
    <property type="entry name" value="AAA"/>
    <property type="match status" value="1"/>
</dbReference>
<organism evidence="7 8">
    <name type="scientific">Dioscorea zingiberensis</name>
    <dbReference type="NCBI Taxonomy" id="325984"/>
    <lineage>
        <taxon>Eukaryota</taxon>
        <taxon>Viridiplantae</taxon>
        <taxon>Streptophyta</taxon>
        <taxon>Embryophyta</taxon>
        <taxon>Tracheophyta</taxon>
        <taxon>Spermatophyta</taxon>
        <taxon>Magnoliopsida</taxon>
        <taxon>Liliopsida</taxon>
        <taxon>Dioscoreales</taxon>
        <taxon>Dioscoreaceae</taxon>
        <taxon>Dioscorea</taxon>
    </lineage>
</organism>
<dbReference type="InterPro" id="IPR042197">
    <property type="entry name" value="Apaf_helical"/>
</dbReference>
<dbReference type="PRINTS" id="PR00364">
    <property type="entry name" value="DISEASERSIST"/>
</dbReference>
<dbReference type="GO" id="GO:0009626">
    <property type="term" value="P:plant-type hypersensitive response"/>
    <property type="evidence" value="ECO:0007669"/>
    <property type="project" value="UniProtKB-ARBA"/>
</dbReference>
<keyword evidence="3" id="KW-0611">Plant defense</keyword>
<dbReference type="GO" id="GO:0005524">
    <property type="term" value="F:ATP binding"/>
    <property type="evidence" value="ECO:0007669"/>
    <property type="project" value="UniProtKB-KW"/>
</dbReference>
<evidence type="ECO:0000256" key="3">
    <source>
        <dbReference type="ARBA" id="ARBA00022821"/>
    </source>
</evidence>
<dbReference type="GO" id="GO:0042742">
    <property type="term" value="P:defense response to bacterium"/>
    <property type="evidence" value="ECO:0007669"/>
    <property type="project" value="UniProtKB-ARBA"/>
</dbReference>
<dbReference type="SUPFAM" id="SSF52058">
    <property type="entry name" value="L domain-like"/>
    <property type="match status" value="1"/>
</dbReference>
<keyword evidence="2" id="KW-0677">Repeat</keyword>
<accession>A0A9D5H2A2</accession>
<keyword evidence="4" id="KW-0067">ATP-binding</keyword>
<proteinExistence type="inferred from homology"/>
<dbReference type="EMBL" id="JAGGNH010000072">
    <property type="protein sequence ID" value="KAJ0960514.1"/>
    <property type="molecule type" value="Genomic_DNA"/>
</dbReference>
<evidence type="ECO:0000256" key="1">
    <source>
        <dbReference type="ARBA" id="ARBA00008894"/>
    </source>
</evidence>
<dbReference type="Gene3D" id="3.40.50.300">
    <property type="entry name" value="P-loop containing nucleotide triphosphate hydrolases"/>
    <property type="match status" value="1"/>
</dbReference>
<dbReference type="FunFam" id="1.10.10.10:FF:000322">
    <property type="entry name" value="Probable disease resistance protein At1g63360"/>
    <property type="match status" value="1"/>
</dbReference>
<dbReference type="InterPro" id="IPR055414">
    <property type="entry name" value="LRR_R13L4/SHOC2-like"/>
</dbReference>
<dbReference type="Gene3D" id="3.80.10.10">
    <property type="entry name" value="Ribonuclease Inhibitor"/>
    <property type="match status" value="2"/>
</dbReference>
<comment type="caution">
    <text evidence="7">The sequence shown here is derived from an EMBL/GenBank/DDBJ whole genome shotgun (WGS) entry which is preliminary data.</text>
</comment>
<dbReference type="Proteomes" id="UP001085076">
    <property type="component" value="Unassembled WGS sequence"/>
</dbReference>
<evidence type="ECO:0000313" key="8">
    <source>
        <dbReference type="Proteomes" id="UP001085076"/>
    </source>
</evidence>
<protein>
    <recommendedName>
        <fullName evidence="6">AAA+ ATPase domain-containing protein</fullName>
    </recommendedName>
</protein>
<dbReference type="InterPro" id="IPR027417">
    <property type="entry name" value="P-loop_NTPase"/>
</dbReference>
<dbReference type="AlphaFoldDB" id="A0A9D5H2A2"/>
<evidence type="ECO:0000259" key="6">
    <source>
        <dbReference type="SMART" id="SM00382"/>
    </source>
</evidence>
<feature type="domain" description="AAA+ ATPase" evidence="6">
    <location>
        <begin position="152"/>
        <end position="290"/>
    </location>
</feature>
<dbReference type="SUPFAM" id="SSF52540">
    <property type="entry name" value="P-loop containing nucleoside triphosphate hydrolases"/>
    <property type="match status" value="1"/>
</dbReference>
<sequence>MELIGASTSWFIPRLASIFSRSYLKLKFEALEQEMEKLKSISHDVQRMIEVAATRGEMRTIQVERWLGKVREAMDHMDQIREAYRHQEKNLFKRRKLRKIITLELERVFELISRDFEITNPPTSAAVQLLPVMQVGIQGSLEQLKTYLHDDKKCTIGIVGMGGMGKTTLLIAINNEILSSNHDYDLVIFIAVTKQPNIAQIQVAIAERIGLIWKENESMDIRAARIFLALQKVRFALLLDDIWEPLDLGRIGVPAATAENRCKVLLTTRSREVCIAMKADEIFHVQPLYEEEAWELFTRCLGGSFPLFDDPVWKEIARGITKKCMGLPLALTTIGRALRGRDTIEEWRDALNSLDTGNMVDYSVQTDQQLSSDDEVLFSKFLFTYNSLGSEILKECLLYCSLFPEKYWIQEEELIYYWIGEGFFEERAHGREHIQALKDAGFLQGGGDSDMEVSMHDTVHKFVLDLTTRRRIKGKFLVETESGLAQAPPSESWEDATRVSLMCNDIKTLDELPYCVDLRTLILRKNSNFREITDDLFHSAPALQVMDMAATSITSIPRGIVQLAQLGYLNLSFTRITSLPKEVGEELVNLKHLDLTNTDLLVLIPGNVISKLLKLLFLNMYESYGNWQEEDNESSASIAELERLERMSNLGITICNTSAFRKFSRSSTLKGSTRQLTVKDCQDPFIMHLSTSFKTLQQATIKDCFLLEKLVIGGSDIEDAEITEDQFLALEVLHLQALYRAKIICRGSVPGEWLRGLRVLNISFCHEVSDITWVLQLQQLKQINLNTCQKMEHIVKGIGGISSDGFPKLKTLILRNLPELKSICEHTLAFPALESLHVLECHQLTVLPLDANSAKNLRVIRGTKDWWNDLDWENKSVKSLFYKYFQSDS</sequence>
<dbReference type="InterPro" id="IPR032675">
    <property type="entry name" value="LRR_dom_sf"/>
</dbReference>
<keyword evidence="5" id="KW-0175">Coiled coil</keyword>
<dbReference type="InterPro" id="IPR002182">
    <property type="entry name" value="NB-ARC"/>
</dbReference>
<dbReference type="InterPro" id="IPR050905">
    <property type="entry name" value="Plant_NBS-LRR"/>
</dbReference>
<gene>
    <name evidence="7" type="ORF">J5N97_001604</name>
</gene>
<dbReference type="GO" id="GO:0043531">
    <property type="term" value="F:ADP binding"/>
    <property type="evidence" value="ECO:0007669"/>
    <property type="project" value="InterPro"/>
</dbReference>
<dbReference type="OrthoDB" id="2021138at2759"/>
<dbReference type="Pfam" id="PF00931">
    <property type="entry name" value="NB-ARC"/>
    <property type="match status" value="1"/>
</dbReference>